<dbReference type="PROSITE" id="PS00154">
    <property type="entry name" value="ATPASE_E1_E2"/>
    <property type="match status" value="1"/>
</dbReference>
<evidence type="ECO:0000256" key="9">
    <source>
        <dbReference type="ARBA" id="ARBA00022989"/>
    </source>
</evidence>
<dbReference type="FunFam" id="3.40.50.1000:FF:000001">
    <property type="entry name" value="Phospholipid-transporting ATPase IC"/>
    <property type="match status" value="1"/>
</dbReference>
<feature type="transmembrane region" description="Helical" evidence="12">
    <location>
        <begin position="832"/>
        <end position="852"/>
    </location>
</feature>
<proteinExistence type="inferred from homology"/>
<evidence type="ECO:0000313" key="15">
    <source>
        <dbReference type="Proteomes" id="UP001302494"/>
    </source>
</evidence>
<sequence>MTNTPNNRAETPRASPSDTVWHTLSIPDISQRLEVDPYTGLNAGEARRRLQQHGQNTIPEHRQRSLARIFVDQFTDFMILVLIGAAIVSGMLGERLDALAIVIIVVLNGIIGFVQEYRADRAMQAIKKLATPTTRIRREQQIASLSTLDVVPGDIVLLEAGDLIPADLRLVEAIQLKADESALTGESVAVDKQTDPLDDPKLPLGDRRNMAYKGTLLTYGRGTGIVIGTGQKTELGQIASLLHKDEDIKTPLQQRLAVFGRRLALAVLAICIVLFAVGVWRGEPPVLMFLTAVSLAVAAIPEALPAVVTISLALGARKMARKQALIRRLPAVETLGSVTYICSDKTGTLTQNSMRVEQMSVAGNVLRPSACRQPDSDADLHNPIHLFFLGLALNNDAKAQTEGQTLGDPTEVALYLAAVEAGYDKGTLETTNPRIEEIPFDSDRQCMTTMHRMPKGTISFTKGSPEKLLPLCQSMLTQTGPVSLDIDSLLEQAEQMANEGLRVLAVAYRQWDQAPTEMTSSTVERELTFLGFAGMMDPPRKEAAKAVALCQSAGITPVMITGDHPGTAKAIASRVGIINKDTKVLTGQELEHRSPEELAQLVEHTRVYARITPTQKIAIVKALQNRGEFVAMTGDGVNDAPALNQANIGIAMGQTGTDVAREASDMILLDDNFATIVTAVRDGRRIYDNIRKFVKYTMTSNSGEIWTIFLAPLFGLPIPLLPIQILWINLVTDGLPGLALAMEPEERNIMQRPPRPPNESIFAGGLWQHILWVGLLMGGVSLATEMWAYETNLAQWQTMVFTVLTLSQMGHVLAIRAEQDSFLQRGPLSNQWLLGAVVLTFALQMATIYVPFFNPIFHTMPLTLNQLGLCLILSTIVFFAVEFEKWVRRILFSFP</sequence>
<keyword evidence="9 12" id="KW-1133">Transmembrane helix</keyword>
<feature type="transmembrane region" description="Helical" evidence="12">
    <location>
        <begin position="98"/>
        <end position="117"/>
    </location>
</feature>
<dbReference type="SUPFAM" id="SSF81665">
    <property type="entry name" value="Calcium ATPase, transmembrane domain M"/>
    <property type="match status" value="1"/>
</dbReference>
<dbReference type="Proteomes" id="UP001302494">
    <property type="component" value="Chromosome"/>
</dbReference>
<dbReference type="GO" id="GO:1902600">
    <property type="term" value="P:proton transmembrane transport"/>
    <property type="evidence" value="ECO:0007669"/>
    <property type="project" value="TreeGrafter"/>
</dbReference>
<feature type="transmembrane region" description="Helical" evidence="12">
    <location>
        <begin position="705"/>
        <end position="728"/>
    </location>
</feature>
<dbReference type="GO" id="GO:0030007">
    <property type="term" value="P:intracellular potassium ion homeostasis"/>
    <property type="evidence" value="ECO:0007669"/>
    <property type="project" value="TreeGrafter"/>
</dbReference>
<dbReference type="InterPro" id="IPR023298">
    <property type="entry name" value="ATPase_P-typ_TM_dom_sf"/>
</dbReference>
<dbReference type="InterPro" id="IPR059000">
    <property type="entry name" value="ATPase_P-type_domA"/>
</dbReference>
<evidence type="ECO:0000256" key="2">
    <source>
        <dbReference type="ARBA" id="ARBA00005675"/>
    </source>
</evidence>
<dbReference type="PANTHER" id="PTHR43294">
    <property type="entry name" value="SODIUM/POTASSIUM-TRANSPORTING ATPASE SUBUNIT ALPHA"/>
    <property type="match status" value="1"/>
</dbReference>
<dbReference type="Gene3D" id="3.40.1110.10">
    <property type="entry name" value="Calcium-transporting ATPase, cytoplasmic domain N"/>
    <property type="match status" value="1"/>
</dbReference>
<keyword evidence="6" id="KW-0067">ATP-binding</keyword>
<feature type="transmembrane region" description="Helical" evidence="12">
    <location>
        <begin position="74"/>
        <end position="92"/>
    </location>
</feature>
<dbReference type="PRINTS" id="PR00120">
    <property type="entry name" value="HATPASE"/>
</dbReference>
<dbReference type="InterPro" id="IPR004014">
    <property type="entry name" value="ATPase_P-typ_cation-transptr_N"/>
</dbReference>
<dbReference type="GO" id="GO:0036376">
    <property type="term" value="P:sodium ion export across plasma membrane"/>
    <property type="evidence" value="ECO:0007669"/>
    <property type="project" value="TreeGrafter"/>
</dbReference>
<keyword evidence="10 12" id="KW-0472">Membrane</keyword>
<reference evidence="14 15" key="1">
    <citation type="submission" date="2023-01" db="EMBL/GenBank/DDBJ databases">
        <title>Cultivation and genomic characterization of new, ubiquitous marine nitrite-oxidizing bacteria from the Nitrospirales.</title>
        <authorList>
            <person name="Mueller A.J."/>
            <person name="Daebeler A."/>
            <person name="Herbold C.W."/>
            <person name="Kirkegaard R.H."/>
            <person name="Daims H."/>
        </authorList>
    </citation>
    <scope>NUCLEOTIDE SEQUENCE [LARGE SCALE GENOMIC DNA]</scope>
    <source>
        <strain evidence="14 15">DK</strain>
    </source>
</reference>
<feature type="transmembrane region" description="Helical" evidence="12">
    <location>
        <begin position="770"/>
        <end position="789"/>
    </location>
</feature>
<evidence type="ECO:0000256" key="3">
    <source>
        <dbReference type="ARBA" id="ARBA00022553"/>
    </source>
</evidence>
<accession>A0AA96GKW7</accession>
<dbReference type="InterPro" id="IPR023299">
    <property type="entry name" value="ATPase_P-typ_cyto_dom_N"/>
</dbReference>
<evidence type="ECO:0000256" key="4">
    <source>
        <dbReference type="ARBA" id="ARBA00022692"/>
    </source>
</evidence>
<evidence type="ECO:0000256" key="5">
    <source>
        <dbReference type="ARBA" id="ARBA00022741"/>
    </source>
</evidence>
<dbReference type="InterPro" id="IPR001757">
    <property type="entry name" value="P_typ_ATPase"/>
</dbReference>
<dbReference type="GO" id="GO:1990573">
    <property type="term" value="P:potassium ion import across plasma membrane"/>
    <property type="evidence" value="ECO:0007669"/>
    <property type="project" value="TreeGrafter"/>
</dbReference>
<keyword evidence="5" id="KW-0547">Nucleotide-binding</keyword>
<dbReference type="KEGG" id="nneo:PQG83_20705"/>
<dbReference type="SFLD" id="SFLDF00027">
    <property type="entry name" value="p-type_atpase"/>
    <property type="match status" value="1"/>
</dbReference>
<dbReference type="EMBL" id="CP116968">
    <property type="protein sequence ID" value="WNM62135.1"/>
    <property type="molecule type" value="Genomic_DNA"/>
</dbReference>
<dbReference type="FunFam" id="2.70.150.10:FF:000160">
    <property type="entry name" value="Sarcoplasmic/endoplasmic reticulum calcium ATPase 1"/>
    <property type="match status" value="1"/>
</dbReference>
<dbReference type="Gene3D" id="1.20.1110.10">
    <property type="entry name" value="Calcium-transporting ATPase, transmembrane domain"/>
    <property type="match status" value="1"/>
</dbReference>
<feature type="transmembrane region" description="Helical" evidence="12">
    <location>
        <begin position="286"/>
        <end position="314"/>
    </location>
</feature>
<dbReference type="SFLD" id="SFLDS00003">
    <property type="entry name" value="Haloacid_Dehalogenase"/>
    <property type="match status" value="1"/>
</dbReference>
<feature type="transmembrane region" description="Helical" evidence="12">
    <location>
        <begin position="864"/>
        <end position="883"/>
    </location>
</feature>
<dbReference type="InterPro" id="IPR006068">
    <property type="entry name" value="ATPase_P-typ_cation-transptr_C"/>
</dbReference>
<dbReference type="InterPro" id="IPR036412">
    <property type="entry name" value="HAD-like_sf"/>
</dbReference>
<keyword evidence="8" id="KW-1278">Translocase</keyword>
<evidence type="ECO:0000256" key="1">
    <source>
        <dbReference type="ARBA" id="ARBA00004127"/>
    </source>
</evidence>
<dbReference type="RefSeq" id="WP_312745179.1">
    <property type="nucleotide sequence ID" value="NZ_CP116968.1"/>
</dbReference>
<evidence type="ECO:0000256" key="11">
    <source>
        <dbReference type="ARBA" id="ARBA00048694"/>
    </source>
</evidence>
<evidence type="ECO:0000256" key="12">
    <source>
        <dbReference type="SAM" id="Phobius"/>
    </source>
</evidence>
<comment type="similarity">
    <text evidence="2">Belongs to the cation transport ATPase (P-type) (TC 3.A.3) family. Type IIA subfamily.</text>
</comment>
<keyword evidence="3" id="KW-0597">Phosphoprotein</keyword>
<dbReference type="SUPFAM" id="SSF81660">
    <property type="entry name" value="Metal cation-transporting ATPase, ATP-binding domain N"/>
    <property type="match status" value="1"/>
</dbReference>
<dbReference type="InterPro" id="IPR018303">
    <property type="entry name" value="ATPase_P-typ_P_site"/>
</dbReference>
<keyword evidence="7" id="KW-0460">Magnesium</keyword>
<keyword evidence="15" id="KW-1185">Reference proteome</keyword>
<dbReference type="SMART" id="SM00831">
    <property type="entry name" value="Cation_ATPase_N"/>
    <property type="match status" value="1"/>
</dbReference>
<dbReference type="InterPro" id="IPR044492">
    <property type="entry name" value="P_typ_ATPase_HD_dom"/>
</dbReference>
<dbReference type="Gene3D" id="2.70.150.10">
    <property type="entry name" value="Calcium-transporting ATPase, cytoplasmic transduction domain A"/>
    <property type="match status" value="1"/>
</dbReference>
<dbReference type="Gene3D" id="3.40.50.1000">
    <property type="entry name" value="HAD superfamily/HAD-like"/>
    <property type="match status" value="1"/>
</dbReference>
<feature type="transmembrane region" description="Helical" evidence="12">
    <location>
        <begin position="263"/>
        <end position="280"/>
    </location>
</feature>
<evidence type="ECO:0000313" key="14">
    <source>
        <dbReference type="EMBL" id="WNM62135.1"/>
    </source>
</evidence>
<dbReference type="InterPro" id="IPR050510">
    <property type="entry name" value="Cation_transp_ATPase_P-type"/>
</dbReference>
<dbReference type="AlphaFoldDB" id="A0AA96GKW7"/>
<dbReference type="GO" id="GO:0006883">
    <property type="term" value="P:intracellular sodium ion homeostasis"/>
    <property type="evidence" value="ECO:0007669"/>
    <property type="project" value="TreeGrafter"/>
</dbReference>
<dbReference type="Pfam" id="PF00690">
    <property type="entry name" value="Cation_ATPase_N"/>
    <property type="match status" value="1"/>
</dbReference>
<keyword evidence="4 12" id="KW-0812">Transmembrane</keyword>
<evidence type="ECO:0000256" key="10">
    <source>
        <dbReference type="ARBA" id="ARBA00023136"/>
    </source>
</evidence>
<name>A0AA96GKW7_9BACT</name>
<dbReference type="InterPro" id="IPR023214">
    <property type="entry name" value="HAD_sf"/>
</dbReference>
<feature type="domain" description="Cation-transporting P-type ATPase N-terminal" evidence="13">
    <location>
        <begin position="20"/>
        <end position="94"/>
    </location>
</feature>
<dbReference type="GO" id="GO:0012505">
    <property type="term" value="C:endomembrane system"/>
    <property type="evidence" value="ECO:0007669"/>
    <property type="project" value="UniProtKB-SubCell"/>
</dbReference>
<dbReference type="Pfam" id="PF13246">
    <property type="entry name" value="Cation_ATPase"/>
    <property type="match status" value="1"/>
</dbReference>
<evidence type="ECO:0000256" key="7">
    <source>
        <dbReference type="ARBA" id="ARBA00022842"/>
    </source>
</evidence>
<dbReference type="PANTHER" id="PTHR43294:SF20">
    <property type="entry name" value="P-TYPE ATPASE"/>
    <property type="match status" value="1"/>
</dbReference>
<dbReference type="GO" id="GO:0005391">
    <property type="term" value="F:P-type sodium:potassium-exchanging transporter activity"/>
    <property type="evidence" value="ECO:0007669"/>
    <property type="project" value="TreeGrafter"/>
</dbReference>
<dbReference type="NCBIfam" id="TIGR01494">
    <property type="entry name" value="ATPase_P-type"/>
    <property type="match status" value="3"/>
</dbReference>
<evidence type="ECO:0000259" key="13">
    <source>
        <dbReference type="SMART" id="SM00831"/>
    </source>
</evidence>
<dbReference type="FunFam" id="3.40.50.1000:FF:000028">
    <property type="entry name" value="Calcium-transporting P-type ATPase, putative"/>
    <property type="match status" value="1"/>
</dbReference>
<organism evidence="14 15">
    <name type="scientific">Candidatus Nitrospira neomarina</name>
    <dbReference type="NCBI Taxonomy" id="3020899"/>
    <lineage>
        <taxon>Bacteria</taxon>
        <taxon>Pseudomonadati</taxon>
        <taxon>Nitrospirota</taxon>
        <taxon>Nitrospiria</taxon>
        <taxon>Nitrospirales</taxon>
        <taxon>Nitrospiraceae</taxon>
        <taxon>Nitrospira</taxon>
    </lineage>
</organism>
<evidence type="ECO:0000256" key="8">
    <source>
        <dbReference type="ARBA" id="ARBA00022967"/>
    </source>
</evidence>
<dbReference type="InterPro" id="IPR008250">
    <property type="entry name" value="ATPase_P-typ_transduc_dom_A_sf"/>
</dbReference>
<dbReference type="CDD" id="cd02089">
    <property type="entry name" value="P-type_ATPase_Ca_prok"/>
    <property type="match status" value="1"/>
</dbReference>
<dbReference type="GO" id="GO:0005388">
    <property type="term" value="F:P-type calcium transporter activity"/>
    <property type="evidence" value="ECO:0007669"/>
    <property type="project" value="UniProtKB-EC"/>
</dbReference>
<dbReference type="GO" id="GO:0016887">
    <property type="term" value="F:ATP hydrolysis activity"/>
    <property type="evidence" value="ECO:0007669"/>
    <property type="project" value="InterPro"/>
</dbReference>
<dbReference type="PRINTS" id="PR00119">
    <property type="entry name" value="CATATPASE"/>
</dbReference>
<protein>
    <submittedName>
        <fullName evidence="14">Cation-translocating P-type ATPase</fullName>
    </submittedName>
</protein>
<dbReference type="Pfam" id="PF00122">
    <property type="entry name" value="E1-E2_ATPase"/>
    <property type="match status" value="1"/>
</dbReference>
<dbReference type="GO" id="GO:0005524">
    <property type="term" value="F:ATP binding"/>
    <property type="evidence" value="ECO:0007669"/>
    <property type="project" value="UniProtKB-KW"/>
</dbReference>
<gene>
    <name evidence="14" type="ORF">PQG83_20705</name>
</gene>
<evidence type="ECO:0000256" key="6">
    <source>
        <dbReference type="ARBA" id="ARBA00022840"/>
    </source>
</evidence>
<dbReference type="Pfam" id="PF00689">
    <property type="entry name" value="Cation_ATPase_C"/>
    <property type="match status" value="1"/>
</dbReference>
<dbReference type="SUPFAM" id="SSF81653">
    <property type="entry name" value="Calcium ATPase, transduction domain A"/>
    <property type="match status" value="1"/>
</dbReference>
<dbReference type="SUPFAM" id="SSF56784">
    <property type="entry name" value="HAD-like"/>
    <property type="match status" value="1"/>
</dbReference>
<dbReference type="SFLD" id="SFLDG00002">
    <property type="entry name" value="C1.7:_P-type_atpase_like"/>
    <property type="match status" value="1"/>
</dbReference>
<dbReference type="FunFam" id="1.20.1110.10:FF:000065">
    <property type="entry name" value="Sarcoplasmic/endoplasmic reticulum calcium ATPase 1"/>
    <property type="match status" value="1"/>
</dbReference>
<dbReference type="GO" id="GO:0005886">
    <property type="term" value="C:plasma membrane"/>
    <property type="evidence" value="ECO:0007669"/>
    <property type="project" value="TreeGrafter"/>
</dbReference>
<comment type="catalytic activity">
    <reaction evidence="11">
        <text>Ca(2+)(in) + ATP + H2O = Ca(2+)(out) + ADP + phosphate + H(+)</text>
        <dbReference type="Rhea" id="RHEA:18105"/>
        <dbReference type="ChEBI" id="CHEBI:15377"/>
        <dbReference type="ChEBI" id="CHEBI:15378"/>
        <dbReference type="ChEBI" id="CHEBI:29108"/>
        <dbReference type="ChEBI" id="CHEBI:30616"/>
        <dbReference type="ChEBI" id="CHEBI:43474"/>
        <dbReference type="ChEBI" id="CHEBI:456216"/>
        <dbReference type="EC" id="7.2.2.10"/>
    </reaction>
</comment>
<comment type="subcellular location">
    <subcellularLocation>
        <location evidence="1">Endomembrane system</location>
        <topology evidence="1">Multi-pass membrane protein</topology>
    </subcellularLocation>
</comment>